<evidence type="ECO:0000256" key="1">
    <source>
        <dbReference type="ARBA" id="ARBA00004141"/>
    </source>
</evidence>
<keyword evidence="11" id="KW-0407">Ion channel</keyword>
<feature type="transmembrane region" description="Helical" evidence="12">
    <location>
        <begin position="199"/>
        <end position="223"/>
    </location>
</feature>
<feature type="transmembrane region" description="Helical" evidence="12">
    <location>
        <begin position="102"/>
        <end position="121"/>
    </location>
</feature>
<organism evidence="14 15">
    <name type="scientific">Tritrichomonas musculus</name>
    <dbReference type="NCBI Taxonomy" id="1915356"/>
    <lineage>
        <taxon>Eukaryota</taxon>
        <taxon>Metamonada</taxon>
        <taxon>Parabasalia</taxon>
        <taxon>Tritrichomonadida</taxon>
        <taxon>Tritrichomonadidae</taxon>
        <taxon>Tritrichomonas</taxon>
    </lineage>
</organism>
<evidence type="ECO:0000256" key="4">
    <source>
        <dbReference type="ARBA" id="ARBA00022692"/>
    </source>
</evidence>
<dbReference type="InterPro" id="IPR018490">
    <property type="entry name" value="cNMP-bd_dom_sf"/>
</dbReference>
<proteinExistence type="predicted"/>
<keyword evidence="8 12" id="KW-1133">Transmembrane helix</keyword>
<dbReference type="InterPro" id="IPR005821">
    <property type="entry name" value="Ion_trans_dom"/>
</dbReference>
<dbReference type="PANTHER" id="PTHR10217:SF435">
    <property type="entry name" value="POTASSIUM VOLTAGE-GATED CHANNEL PROTEIN EAG"/>
    <property type="match status" value="1"/>
</dbReference>
<dbReference type="InterPro" id="IPR050818">
    <property type="entry name" value="KCNH_animal-type"/>
</dbReference>
<evidence type="ECO:0000256" key="9">
    <source>
        <dbReference type="ARBA" id="ARBA00023065"/>
    </source>
</evidence>
<feature type="transmembrane region" description="Helical" evidence="12">
    <location>
        <begin position="273"/>
        <end position="298"/>
    </location>
</feature>
<dbReference type="Gene3D" id="1.10.287.70">
    <property type="match status" value="1"/>
</dbReference>
<dbReference type="PRINTS" id="PR01463">
    <property type="entry name" value="EAGCHANLFMLY"/>
</dbReference>
<comment type="caution">
    <text evidence="14">The sequence shown here is derived from an EMBL/GenBank/DDBJ whole genome shotgun (WGS) entry which is preliminary data.</text>
</comment>
<keyword evidence="5" id="KW-0631">Potassium channel</keyword>
<keyword evidence="2" id="KW-0813">Transport</keyword>
<dbReference type="SUPFAM" id="SSF51206">
    <property type="entry name" value="cAMP-binding domain-like"/>
    <property type="match status" value="1"/>
</dbReference>
<gene>
    <name evidence="14" type="ORF">M9Y10_044158</name>
</gene>
<reference evidence="14 15" key="1">
    <citation type="submission" date="2024-04" db="EMBL/GenBank/DDBJ databases">
        <title>Tritrichomonas musculus Genome.</title>
        <authorList>
            <person name="Alves-Ferreira E."/>
            <person name="Grigg M."/>
            <person name="Lorenzi H."/>
            <person name="Galac M."/>
        </authorList>
    </citation>
    <scope>NUCLEOTIDE SEQUENCE [LARGE SCALE GENOMIC DNA]</scope>
    <source>
        <strain evidence="14 15">EAF2021</strain>
    </source>
</reference>
<evidence type="ECO:0000313" key="15">
    <source>
        <dbReference type="Proteomes" id="UP001470230"/>
    </source>
</evidence>
<keyword evidence="7" id="KW-0630">Potassium</keyword>
<feature type="domain" description="Cyclic nucleotide-binding" evidence="13">
    <location>
        <begin position="375"/>
        <end position="479"/>
    </location>
</feature>
<dbReference type="CDD" id="cd00038">
    <property type="entry name" value="CAP_ED"/>
    <property type="match status" value="1"/>
</dbReference>
<dbReference type="InterPro" id="IPR014710">
    <property type="entry name" value="RmlC-like_jellyroll"/>
</dbReference>
<evidence type="ECO:0000256" key="5">
    <source>
        <dbReference type="ARBA" id="ARBA00022826"/>
    </source>
</evidence>
<evidence type="ECO:0000256" key="6">
    <source>
        <dbReference type="ARBA" id="ARBA00022882"/>
    </source>
</evidence>
<keyword evidence="9" id="KW-0406">Ion transport</keyword>
<keyword evidence="6" id="KW-0851">Voltage-gated channel</keyword>
<dbReference type="Pfam" id="PF00520">
    <property type="entry name" value="Ion_trans"/>
    <property type="match status" value="1"/>
</dbReference>
<evidence type="ECO:0000256" key="12">
    <source>
        <dbReference type="SAM" id="Phobius"/>
    </source>
</evidence>
<evidence type="ECO:0000256" key="2">
    <source>
        <dbReference type="ARBA" id="ARBA00022448"/>
    </source>
</evidence>
<dbReference type="PROSITE" id="PS50042">
    <property type="entry name" value="CNMP_BINDING_3"/>
    <property type="match status" value="1"/>
</dbReference>
<dbReference type="Pfam" id="PF00027">
    <property type="entry name" value="cNMP_binding"/>
    <property type="match status" value="1"/>
</dbReference>
<keyword evidence="15" id="KW-1185">Reference proteome</keyword>
<dbReference type="PANTHER" id="PTHR10217">
    <property type="entry name" value="VOLTAGE AND LIGAND GATED POTASSIUM CHANNEL"/>
    <property type="match status" value="1"/>
</dbReference>
<evidence type="ECO:0000256" key="11">
    <source>
        <dbReference type="ARBA" id="ARBA00023303"/>
    </source>
</evidence>
<dbReference type="SUPFAM" id="SSF81324">
    <property type="entry name" value="Voltage-gated potassium channels"/>
    <property type="match status" value="1"/>
</dbReference>
<dbReference type="Proteomes" id="UP001470230">
    <property type="component" value="Unassembled WGS sequence"/>
</dbReference>
<comment type="subcellular location">
    <subcellularLocation>
        <location evidence="1">Membrane</location>
        <topology evidence="1">Multi-pass membrane protein</topology>
    </subcellularLocation>
</comment>
<name>A0ABR2K1N8_9EUKA</name>
<dbReference type="Gene3D" id="2.60.120.10">
    <property type="entry name" value="Jelly Rolls"/>
    <property type="match status" value="1"/>
</dbReference>
<dbReference type="Gene3D" id="1.10.287.630">
    <property type="entry name" value="Helix hairpin bin"/>
    <property type="match status" value="1"/>
</dbReference>
<dbReference type="SMART" id="SM00100">
    <property type="entry name" value="cNMP"/>
    <property type="match status" value="1"/>
</dbReference>
<keyword evidence="4 12" id="KW-0812">Transmembrane</keyword>
<keyword evidence="3" id="KW-0633">Potassium transport</keyword>
<feature type="transmembrane region" description="Helical" evidence="12">
    <location>
        <begin position="67"/>
        <end position="90"/>
    </location>
</feature>
<evidence type="ECO:0000256" key="8">
    <source>
        <dbReference type="ARBA" id="ARBA00022989"/>
    </source>
</evidence>
<feature type="transmembrane region" description="Helical" evidence="12">
    <location>
        <begin position="244"/>
        <end position="261"/>
    </location>
</feature>
<keyword evidence="10 12" id="KW-0472">Membrane</keyword>
<evidence type="ECO:0000313" key="14">
    <source>
        <dbReference type="EMBL" id="KAK8885030.1"/>
    </source>
</evidence>
<evidence type="ECO:0000256" key="3">
    <source>
        <dbReference type="ARBA" id="ARBA00022538"/>
    </source>
</evidence>
<accession>A0ABR2K1N8</accession>
<protein>
    <recommendedName>
        <fullName evidence="13">Cyclic nucleotide-binding domain-containing protein</fullName>
    </recommendedName>
</protein>
<dbReference type="InterPro" id="IPR003938">
    <property type="entry name" value="K_chnl_volt-dep_EAG/ELK/ERG"/>
</dbReference>
<evidence type="ECO:0000259" key="13">
    <source>
        <dbReference type="PROSITE" id="PS50042"/>
    </source>
</evidence>
<evidence type="ECO:0000256" key="7">
    <source>
        <dbReference type="ARBA" id="ARBA00022958"/>
    </source>
</evidence>
<dbReference type="EMBL" id="JAPFFF010000008">
    <property type="protein sequence ID" value="KAK8885030.1"/>
    <property type="molecule type" value="Genomic_DNA"/>
</dbReference>
<feature type="transmembrane region" description="Helical" evidence="12">
    <location>
        <begin position="142"/>
        <end position="160"/>
    </location>
</feature>
<sequence>MFRAQNFASSNNFLFDSNELKGSLTDKPRPASRYFQSEVLENSSESVARRPDPNQIIFSHFSIYRRLWEYIIFIVSASPIIEVSYVVIFVTKFSYPAVVFELILDLLFITDLFIVLHTSYLSHGVLVYDKEHIRNHYGKSSIIIHIIAALPISWISIFYTKRWQHLLLFLNRLLRLKRAIHASEILDRNLIYHSWMSSLIPTVVSLLSLIHIFACIFYLCALFEGLENSWVAMLGWDYLTPEQHYIVSVYFVMTTILTIGFGDMTPQTSSETILVIFIQLIGVFSNAYIIGMFVSLLIDKIRTSFLYHYSSLVDFMKFKNTPPELRNDIIHYFQYKWEENHGADDPAAVSKYVPETIRNHLKMDMCGEVLGKVGLFRMATQKFRTSMANILRTKEYVPGEVIFNQNDVIKGIILVKSGVVDVFLDGRKITTTKSDAFGELELFIDIPRRMAVKAVTHVSGWTLSREDFQVAIGSVPDLKDEALNIVKMLFPDYYKNVRRLLSSQAINEIIQKNMEGELSDDSDLAVKIQNSDDSESSEQAML</sequence>
<dbReference type="InterPro" id="IPR000595">
    <property type="entry name" value="cNMP-bd_dom"/>
</dbReference>
<evidence type="ECO:0000256" key="10">
    <source>
        <dbReference type="ARBA" id="ARBA00023136"/>
    </source>
</evidence>